<dbReference type="Proteomes" id="UP000319432">
    <property type="component" value="Chromosome"/>
</dbReference>
<evidence type="ECO:0000256" key="1">
    <source>
        <dbReference type="SAM" id="MobiDB-lite"/>
    </source>
</evidence>
<dbReference type="EMBL" id="CP033464">
    <property type="protein sequence ID" value="QDX95477.1"/>
    <property type="molecule type" value="Genomic_DNA"/>
</dbReference>
<sequence>MQWINMVRLSKMDSNTYKKMTIRGLDMKKNLFTYLAIIFFLTGCSNNAAPNVQTDQNVKTQEVSVPVTEPLQKPQSTVTEPAKTNTSLNETKIVKTLDNGVVETTINGVSTYSNDPQFRYYKGANWEDNYDGLITKVERIALADSVQIDNETTADIVNAKFILTNTTQNKFTTYPDQARLVTSTGEQIEMPIYWTKAIGGEIDKGVTKESVVYWKLDRGNVDKLEWVKLKWATRKGPANKHDSPEKEYEIEIKVPQKSSK</sequence>
<evidence type="ECO:0000313" key="3">
    <source>
        <dbReference type="Proteomes" id="UP000319432"/>
    </source>
</evidence>
<proteinExistence type="predicted"/>
<accession>A0A518VER8</accession>
<feature type="region of interest" description="Disordered" evidence="1">
    <location>
        <begin position="235"/>
        <end position="260"/>
    </location>
</feature>
<name>A0A518VER8_BRELA</name>
<gene>
    <name evidence="2" type="ORF">EEL30_26360</name>
</gene>
<evidence type="ECO:0000313" key="2">
    <source>
        <dbReference type="EMBL" id="QDX95477.1"/>
    </source>
</evidence>
<keyword evidence="3" id="KW-1185">Reference proteome</keyword>
<dbReference type="AlphaFoldDB" id="A0A518VER8"/>
<protein>
    <recommendedName>
        <fullName evidence="4">DUF4352 domain-containing protein</fullName>
    </recommendedName>
</protein>
<organism evidence="2 3">
    <name type="scientific">Brevibacillus laterosporus</name>
    <name type="common">Bacillus laterosporus</name>
    <dbReference type="NCBI Taxonomy" id="1465"/>
    <lineage>
        <taxon>Bacteria</taxon>
        <taxon>Bacillati</taxon>
        <taxon>Bacillota</taxon>
        <taxon>Bacilli</taxon>
        <taxon>Bacillales</taxon>
        <taxon>Paenibacillaceae</taxon>
        <taxon>Brevibacillus</taxon>
    </lineage>
</organism>
<reference evidence="2 3" key="1">
    <citation type="submission" date="2018-11" db="EMBL/GenBank/DDBJ databases">
        <title>Phylogenetic determinants of toxin gene distribution in genomes of Brevibacillus laterosporus.</title>
        <authorList>
            <person name="Glare T.R."/>
            <person name="Durrant A."/>
            <person name="Berry C."/>
            <person name="Palma L."/>
            <person name="Ormskirk M."/>
            <person name="Cox M.O."/>
        </authorList>
    </citation>
    <scope>NUCLEOTIDE SEQUENCE [LARGE SCALE GENOMIC DNA]</scope>
    <source>
        <strain evidence="2 3">1821L</strain>
    </source>
</reference>
<feature type="compositionally biased region" description="Basic and acidic residues" evidence="1">
    <location>
        <begin position="239"/>
        <end position="254"/>
    </location>
</feature>
<evidence type="ECO:0008006" key="4">
    <source>
        <dbReference type="Google" id="ProtNLM"/>
    </source>
</evidence>